<reference evidence="2" key="1">
    <citation type="submission" date="2023-09" db="EMBL/GenBank/DDBJ databases">
        <title>First report of Pseudomonas coleopterorum DJ13 causing leaf spot on Rhododendron pulchrum Sweet in China.</title>
        <authorList>
            <person name="Zhang Y."/>
        </authorList>
    </citation>
    <scope>NUCLEOTIDE SEQUENCE</scope>
    <source>
        <strain evidence="2">DJ13</strain>
    </source>
</reference>
<gene>
    <name evidence="2" type="ORF">RI108_06530</name>
</gene>
<evidence type="ECO:0000256" key="1">
    <source>
        <dbReference type="SAM" id="MobiDB-lite"/>
    </source>
</evidence>
<dbReference type="RefSeq" id="WP_310792635.1">
    <property type="nucleotide sequence ID" value="NZ_CP134081.1"/>
</dbReference>
<name>A0AAJ6MUV6_9PSED</name>
<proteinExistence type="predicted"/>
<dbReference type="EMBL" id="CP134081">
    <property type="protein sequence ID" value="WNC11068.1"/>
    <property type="molecule type" value="Genomic_DNA"/>
</dbReference>
<evidence type="ECO:0000313" key="3">
    <source>
        <dbReference type="Proteomes" id="UP001258207"/>
    </source>
</evidence>
<sequence>MSTKDHDLFDLSTVERDSKPHADGPAQLTVDFSHVPSQYADEFPDKTVTFTNIQISETTSRVISSAYYMPERGSYWEFLIATPKSIGFHIIGPTGTAVVALRHAGSEMHTMDHGTVKLQDYTADESYEVELVNVGQTQADGFIISIAATSGATKAD</sequence>
<evidence type="ECO:0000313" key="2">
    <source>
        <dbReference type="EMBL" id="WNC11068.1"/>
    </source>
</evidence>
<dbReference type="Proteomes" id="UP001258207">
    <property type="component" value="Chromosome"/>
</dbReference>
<organism evidence="2 3">
    <name type="scientific">Pseudomonas coleopterorum</name>
    <dbReference type="NCBI Taxonomy" id="1605838"/>
    <lineage>
        <taxon>Bacteria</taxon>
        <taxon>Pseudomonadati</taxon>
        <taxon>Pseudomonadota</taxon>
        <taxon>Gammaproteobacteria</taxon>
        <taxon>Pseudomonadales</taxon>
        <taxon>Pseudomonadaceae</taxon>
        <taxon>Pseudomonas</taxon>
    </lineage>
</organism>
<accession>A0AAJ6MUV6</accession>
<feature type="compositionally biased region" description="Basic and acidic residues" evidence="1">
    <location>
        <begin position="1"/>
        <end position="22"/>
    </location>
</feature>
<protein>
    <submittedName>
        <fullName evidence="2">Uncharacterized protein</fullName>
    </submittedName>
</protein>
<feature type="region of interest" description="Disordered" evidence="1">
    <location>
        <begin position="1"/>
        <end position="25"/>
    </location>
</feature>
<dbReference type="AlphaFoldDB" id="A0AAJ6MUV6"/>